<feature type="non-terminal residue" evidence="1">
    <location>
        <position position="1"/>
    </location>
</feature>
<feature type="non-terminal residue" evidence="1">
    <location>
        <position position="61"/>
    </location>
</feature>
<protein>
    <submittedName>
        <fullName evidence="1">Uncharacterized protein</fullName>
    </submittedName>
</protein>
<name>A0A2M7LJY4_9BACT</name>
<dbReference type="AlphaFoldDB" id="A0A2M7LJY4"/>
<proteinExistence type="predicted"/>
<dbReference type="Proteomes" id="UP000228500">
    <property type="component" value="Unassembled WGS sequence"/>
</dbReference>
<evidence type="ECO:0000313" key="1">
    <source>
        <dbReference type="EMBL" id="PIX68383.1"/>
    </source>
</evidence>
<evidence type="ECO:0000313" key="2">
    <source>
        <dbReference type="Proteomes" id="UP000228500"/>
    </source>
</evidence>
<organism evidence="1 2">
    <name type="scientific">Candidatus Roizmanbacteria bacterium CG_4_10_14_3_um_filter_39_13</name>
    <dbReference type="NCBI Taxonomy" id="1974831"/>
    <lineage>
        <taxon>Bacteria</taxon>
        <taxon>Candidatus Roizmaniibacteriota</taxon>
    </lineage>
</organism>
<gene>
    <name evidence="1" type="ORF">COZ40_03585</name>
</gene>
<comment type="caution">
    <text evidence="1">The sequence shown here is derived from an EMBL/GenBank/DDBJ whole genome shotgun (WGS) entry which is preliminary data.</text>
</comment>
<sequence length="61" mass="6848">LLALKDLQIHIENEVYEGDKDMIMSPMGGKGNMARYFVVIGSKHNKELSPAAKKIITKDLF</sequence>
<accession>A0A2M7LJY4</accession>
<dbReference type="EMBL" id="PFJH01000148">
    <property type="protein sequence ID" value="PIX68383.1"/>
    <property type="molecule type" value="Genomic_DNA"/>
</dbReference>
<reference evidence="2" key="1">
    <citation type="submission" date="2017-09" db="EMBL/GenBank/DDBJ databases">
        <title>Depth-based differentiation of microbial function through sediment-hosted aquifers and enrichment of novel symbionts in the deep terrestrial subsurface.</title>
        <authorList>
            <person name="Probst A.J."/>
            <person name="Ladd B."/>
            <person name="Jarett J.K."/>
            <person name="Geller-Mcgrath D.E."/>
            <person name="Sieber C.M.K."/>
            <person name="Emerson J.B."/>
            <person name="Anantharaman K."/>
            <person name="Thomas B.C."/>
            <person name="Malmstrom R."/>
            <person name="Stieglmeier M."/>
            <person name="Klingl A."/>
            <person name="Woyke T."/>
            <person name="Ryan C.M."/>
            <person name="Banfield J.F."/>
        </authorList>
    </citation>
    <scope>NUCLEOTIDE SEQUENCE [LARGE SCALE GENOMIC DNA]</scope>
</reference>